<accession>A0A0D0DSA0</accession>
<dbReference type="InParanoid" id="A0A0D0DSA0"/>
<evidence type="ECO:0000313" key="2">
    <source>
        <dbReference type="Proteomes" id="UP000054538"/>
    </source>
</evidence>
<dbReference type="GO" id="GO:0003676">
    <property type="term" value="F:nucleic acid binding"/>
    <property type="evidence" value="ECO:0007669"/>
    <property type="project" value="InterPro"/>
</dbReference>
<gene>
    <name evidence="1" type="ORF">PAXRUDRAFT_80018</name>
</gene>
<dbReference type="OrthoDB" id="3226274at2759"/>
<feature type="non-terminal residue" evidence="1">
    <location>
        <position position="60"/>
    </location>
</feature>
<reference evidence="1 2" key="1">
    <citation type="submission" date="2014-04" db="EMBL/GenBank/DDBJ databases">
        <authorList>
            <consortium name="DOE Joint Genome Institute"/>
            <person name="Kuo A."/>
            <person name="Kohler A."/>
            <person name="Jargeat P."/>
            <person name="Nagy L.G."/>
            <person name="Floudas D."/>
            <person name="Copeland A."/>
            <person name="Barry K.W."/>
            <person name="Cichocki N."/>
            <person name="Veneault-Fourrey C."/>
            <person name="LaButti K."/>
            <person name="Lindquist E.A."/>
            <person name="Lipzen A."/>
            <person name="Lundell T."/>
            <person name="Morin E."/>
            <person name="Murat C."/>
            <person name="Sun H."/>
            <person name="Tunlid A."/>
            <person name="Henrissat B."/>
            <person name="Grigoriev I.V."/>
            <person name="Hibbett D.S."/>
            <person name="Martin F."/>
            <person name="Nordberg H.P."/>
            <person name="Cantor M.N."/>
            <person name="Hua S.X."/>
        </authorList>
    </citation>
    <scope>NUCLEOTIDE SEQUENCE [LARGE SCALE GENOMIC DNA]</scope>
    <source>
        <strain evidence="1 2">Ve08.2h10</strain>
    </source>
</reference>
<dbReference type="HOGENOM" id="CLU_033666_15_1_1"/>
<dbReference type="Proteomes" id="UP000054538">
    <property type="component" value="Unassembled WGS sequence"/>
</dbReference>
<feature type="non-terminal residue" evidence="1">
    <location>
        <position position="1"/>
    </location>
</feature>
<dbReference type="STRING" id="930991.A0A0D0DSA0"/>
<evidence type="ECO:0000313" key="1">
    <source>
        <dbReference type="EMBL" id="KIK96253.1"/>
    </source>
</evidence>
<proteinExistence type="predicted"/>
<protein>
    <submittedName>
        <fullName evidence="1">Uncharacterized protein</fullName>
    </submittedName>
</protein>
<sequence>LKFGGGSVMMWGCMVCEGVGYATKIDESLEYHGLNPPDIIFQQDKDLRHTCKQVRKWLEE</sequence>
<keyword evidence="2" id="KW-1185">Reference proteome</keyword>
<organism evidence="1 2">
    <name type="scientific">Paxillus rubicundulus Ve08.2h10</name>
    <dbReference type="NCBI Taxonomy" id="930991"/>
    <lineage>
        <taxon>Eukaryota</taxon>
        <taxon>Fungi</taxon>
        <taxon>Dikarya</taxon>
        <taxon>Basidiomycota</taxon>
        <taxon>Agaricomycotina</taxon>
        <taxon>Agaricomycetes</taxon>
        <taxon>Agaricomycetidae</taxon>
        <taxon>Boletales</taxon>
        <taxon>Paxilineae</taxon>
        <taxon>Paxillaceae</taxon>
        <taxon>Paxillus</taxon>
    </lineage>
</organism>
<dbReference type="InterPro" id="IPR036397">
    <property type="entry name" value="RNaseH_sf"/>
</dbReference>
<name>A0A0D0DSA0_9AGAM</name>
<reference evidence="2" key="2">
    <citation type="submission" date="2015-01" db="EMBL/GenBank/DDBJ databases">
        <title>Evolutionary Origins and Diversification of the Mycorrhizal Mutualists.</title>
        <authorList>
            <consortium name="DOE Joint Genome Institute"/>
            <consortium name="Mycorrhizal Genomics Consortium"/>
            <person name="Kohler A."/>
            <person name="Kuo A."/>
            <person name="Nagy L.G."/>
            <person name="Floudas D."/>
            <person name="Copeland A."/>
            <person name="Barry K.W."/>
            <person name="Cichocki N."/>
            <person name="Veneault-Fourrey C."/>
            <person name="LaButti K."/>
            <person name="Lindquist E.A."/>
            <person name="Lipzen A."/>
            <person name="Lundell T."/>
            <person name="Morin E."/>
            <person name="Murat C."/>
            <person name="Riley R."/>
            <person name="Ohm R."/>
            <person name="Sun H."/>
            <person name="Tunlid A."/>
            <person name="Henrissat B."/>
            <person name="Grigoriev I.V."/>
            <person name="Hibbett D.S."/>
            <person name="Martin F."/>
        </authorList>
    </citation>
    <scope>NUCLEOTIDE SEQUENCE [LARGE SCALE GENOMIC DNA]</scope>
    <source>
        <strain evidence="2">Ve08.2h10</strain>
    </source>
</reference>
<dbReference type="Gene3D" id="3.30.420.10">
    <property type="entry name" value="Ribonuclease H-like superfamily/Ribonuclease H"/>
    <property type="match status" value="1"/>
</dbReference>
<dbReference type="AlphaFoldDB" id="A0A0D0DSA0"/>
<dbReference type="EMBL" id="KN824996">
    <property type="protein sequence ID" value="KIK96253.1"/>
    <property type="molecule type" value="Genomic_DNA"/>
</dbReference>